<dbReference type="InterPro" id="IPR013784">
    <property type="entry name" value="Carb-bd-like_fold"/>
</dbReference>
<feature type="transmembrane region" description="Helical" evidence="6">
    <location>
        <begin position="1393"/>
        <end position="1415"/>
    </location>
</feature>
<dbReference type="SUPFAM" id="SSF49452">
    <property type="entry name" value="Starch-binding domain-like"/>
    <property type="match status" value="1"/>
</dbReference>
<dbReference type="EMBL" id="CP000837">
    <property type="protein sequence ID" value="ADE30966.1"/>
    <property type="molecule type" value="Genomic_DNA"/>
</dbReference>
<gene>
    <name evidence="9" type="ordered locus">SSGZ1_0501</name>
</gene>
<sequence>MHFKEENAMVKTKFKKAVSFMLAAVMSLTAFMGIGATTAFAAVGEKADVYLVDYPRSGDTNNNGEWGHGNLNYMNGWKGLSTKYTGLRAMGSYSGNIAYCIEPGTGQRTGDTLTEKDENFFNNISPNGTISGDDIRLLIGRILQYGYRGGISTSWKSQNESDANCIAHAYATQILIWETIVGERDAGFNHVSTGGYNAVLECVSSAHPLRSKILSYYNSMVTSVQNHTKVPSFCTRSSGSAKVNELEWNGSKYVATLTDTNGVLGNYNFSANIDGVSFSVSGNKLTVSMDKAPSKEFTITAAKKNGVRRGVVVWSDGIHQNGNGIQDVVTYAQEVSDPVSGFVKMKVSYGSCQIVKTSEDGKVDGIQFTISGNGVNQTVTTANGGKFQLDNLIPGVYTVTEQSIDKYVPQEVHRVTVVAGQVSKVNFNNVLKRGNLQVIKSSEDNLVEGVTFHLYGTSLSGIAVDEYAVTDKNGVASFDDVLISGTNPYTIEEVDTAIRYVVPANQTAPINWKEVTTRNFTNILKKFSVTVTKSDREEGTPQGDATLAGAVYGIYKGETIVDKYVTDKNGQFTTKEYVCDNDWTIREITPSEGYLLDGTIHKVGAEPQLYTVEHNQTANDVTEQVMKGNIAIIKHTDDGETKIETPENGATFEIYLKSSGSFDAAEEDERDVIVCDENGFGQTKDMPYGVYTVHQTSGWEGRELMDDFDVFISQNGQTYRYLINNANFESYIKVVKVDAESGKNIPYAGAGFKIFDPDGNQVTMTFTYPTPTTIDTFYTDANGQLVTPEKLEYGKGYSLVEVQAPYGYVLDSTPVYFDVAEEHSSDEGGITVIKVDKPNMAQKGTVNIEKTGEVFSGVNVSGEENTDVIYQPVYEVKGLAGAVYEITAAEDIITPDGTLRYAKGEVVDTVTTDESGLAKSKELYLGKYTVVEITAPEGMVINKEAHEVELTYAGQEVSVTETATSFVNDRQKVTVSLEKTIEKNDIFNIGNGDEMKNISFGLFAAEELVSASGTSIPADGLIEIISLSENGKATLKTDLPFGSYYVKELATDEHYTLTDAKYPFTFSYAGQDTANVEIAVNDGKAIENKLIYGSVSGKKITENGEELGGAVIGLFKADETEFTKENALMTATSENDGSFSFDKVPYGNWLVREIEQPEGFVLDETSYEVKISEVAQVIEVEIVNEYVHGNIRLTKVDEDYPDNKLTGATFEVYKDVNGDGKLDDGDELIGTLNETSTGIYEMKELLYGKYLVREIKAPEGFELDKGVYSVFIEEDEMTYEVENKAGVGFINTAMKGNLKIVKTSSDGKVEGFTFRVTGVNGYDRSFTTDKNGEIIIEELRIGDYTISEVQDSVSASYVLPADKIATVKVGSTTVVEMHNELRDTPKTGDNSNMGLWTALAGLSALGIAGTAIVAYRKKKKEDNE</sequence>
<evidence type="ECO:0000256" key="1">
    <source>
        <dbReference type="ARBA" id="ARBA00007257"/>
    </source>
</evidence>
<evidence type="ECO:0000259" key="8">
    <source>
        <dbReference type="PROSITE" id="PS50847"/>
    </source>
</evidence>
<keyword evidence="6" id="KW-0472">Membrane</keyword>
<reference evidence="9 10" key="1">
    <citation type="journal article" date="2009" name="J. Infect. Dis.">
        <title>Clinical, experimental, and genomic differences between intermediately pathogenic, highly pathogenic, and epidemic Streptococcus suis.</title>
        <authorList>
            <person name="Ye C."/>
            <person name="Zheng H."/>
            <person name="Zhang J."/>
            <person name="Jing H."/>
            <person name="Wang L."/>
            <person name="Xiong Y."/>
            <person name="Wang W."/>
            <person name="Zhou Z."/>
            <person name="Sun Q."/>
            <person name="Luo X."/>
            <person name="Du H."/>
            <person name="Gottschalk M."/>
            <person name="Xu J."/>
        </authorList>
    </citation>
    <scope>NUCLEOTIDE SEQUENCE [LARGE SCALE GENOMIC DNA]</scope>
    <source>
        <strain evidence="9 10">GZ1</strain>
    </source>
</reference>
<dbReference type="PANTHER" id="PTHR36108">
    <property type="entry name" value="COLOSSIN-B-RELATED"/>
    <property type="match status" value="1"/>
</dbReference>
<dbReference type="InterPro" id="IPR013783">
    <property type="entry name" value="Ig-like_fold"/>
</dbReference>
<dbReference type="PANTHER" id="PTHR36108:SF13">
    <property type="entry name" value="COLOSSIN-B-RELATED"/>
    <property type="match status" value="1"/>
</dbReference>
<evidence type="ECO:0000256" key="4">
    <source>
        <dbReference type="ARBA" id="ARBA00022729"/>
    </source>
</evidence>
<feature type="domain" description="Gram-positive cocci surface proteins LPxTG" evidence="8">
    <location>
        <begin position="1384"/>
        <end position="1424"/>
    </location>
</feature>
<keyword evidence="3" id="KW-0964">Secreted</keyword>
<dbReference type="PROSITE" id="PS50847">
    <property type="entry name" value="GRAM_POS_ANCHORING"/>
    <property type="match status" value="1"/>
</dbReference>
<keyword evidence="4 7" id="KW-0732">Signal</keyword>
<dbReference type="InterPro" id="IPR019931">
    <property type="entry name" value="LPXTG_anchor"/>
</dbReference>
<dbReference type="Proteomes" id="UP000002359">
    <property type="component" value="Chromosome"/>
</dbReference>
<dbReference type="InterPro" id="IPR041033">
    <property type="entry name" value="SpaA_PFL_dom_1"/>
</dbReference>
<evidence type="ECO:0000256" key="3">
    <source>
        <dbReference type="ARBA" id="ARBA00022525"/>
    </source>
</evidence>
<dbReference type="InterPro" id="IPR013552">
    <property type="entry name" value="Thioester_dom"/>
</dbReference>
<keyword evidence="6" id="KW-1133">Transmembrane helix</keyword>
<name>D5AGK1_STRGZ</name>
<organism evidence="9 10">
    <name type="scientific">Streptococcus suis (strain GZ1)</name>
    <dbReference type="NCBI Taxonomy" id="423211"/>
    <lineage>
        <taxon>Bacteria</taxon>
        <taxon>Bacillati</taxon>
        <taxon>Bacillota</taxon>
        <taxon>Bacilli</taxon>
        <taxon>Lactobacillales</taxon>
        <taxon>Streptococcaceae</taxon>
        <taxon>Streptococcus</taxon>
    </lineage>
</organism>
<accession>D5AGK1</accession>
<keyword evidence="6" id="KW-0812">Transmembrane</keyword>
<evidence type="ECO:0000256" key="6">
    <source>
        <dbReference type="SAM" id="Phobius"/>
    </source>
</evidence>
<evidence type="ECO:0000256" key="7">
    <source>
        <dbReference type="SAM" id="SignalP"/>
    </source>
</evidence>
<dbReference type="GO" id="GO:0030246">
    <property type="term" value="F:carbohydrate binding"/>
    <property type="evidence" value="ECO:0007669"/>
    <property type="project" value="InterPro"/>
</dbReference>
<dbReference type="Pfam" id="PF17802">
    <property type="entry name" value="SpaA"/>
    <property type="match status" value="9"/>
</dbReference>
<dbReference type="PATRIC" id="fig|423211.3.peg.493"/>
<dbReference type="Gene3D" id="2.60.40.1120">
    <property type="entry name" value="Carboxypeptidase-like, regulatory domain"/>
    <property type="match status" value="1"/>
</dbReference>
<feature type="signal peptide" evidence="7">
    <location>
        <begin position="1"/>
        <end position="41"/>
    </location>
</feature>
<evidence type="ECO:0000313" key="10">
    <source>
        <dbReference type="Proteomes" id="UP000002359"/>
    </source>
</evidence>
<dbReference type="SUPFAM" id="SSF49478">
    <property type="entry name" value="Cna protein B-type domain"/>
    <property type="match status" value="2"/>
</dbReference>
<keyword evidence="5" id="KW-0572">Peptidoglycan-anchor</keyword>
<dbReference type="Gene3D" id="2.60.40.10">
    <property type="entry name" value="Immunoglobulins"/>
    <property type="match status" value="9"/>
</dbReference>
<dbReference type="Pfam" id="PF08341">
    <property type="entry name" value="TED"/>
    <property type="match status" value="1"/>
</dbReference>
<dbReference type="NCBIfam" id="TIGR01167">
    <property type="entry name" value="LPXTG_anchor"/>
    <property type="match status" value="1"/>
</dbReference>
<evidence type="ECO:0000313" key="9">
    <source>
        <dbReference type="EMBL" id="ADE30966.1"/>
    </source>
</evidence>
<keyword evidence="2" id="KW-0134">Cell wall</keyword>
<proteinExistence type="inferred from homology"/>
<dbReference type="HOGENOM" id="CLU_005033_0_0_9"/>
<evidence type="ECO:0000256" key="5">
    <source>
        <dbReference type="ARBA" id="ARBA00023088"/>
    </source>
</evidence>
<protein>
    <submittedName>
        <fullName evidence="9">Collagen adhesion protein</fullName>
    </submittedName>
</protein>
<evidence type="ECO:0000256" key="2">
    <source>
        <dbReference type="ARBA" id="ARBA00022512"/>
    </source>
</evidence>
<comment type="similarity">
    <text evidence="1">Belongs to the serine-aspartate repeat-containing protein (SDr) family.</text>
</comment>
<dbReference type="KEGG" id="ssw:SSGZ1_0501"/>
<feature type="chain" id="PRO_5003069287" evidence="7">
    <location>
        <begin position="42"/>
        <end position="1424"/>
    </location>
</feature>